<feature type="compositionally biased region" description="Acidic residues" evidence="1">
    <location>
        <begin position="158"/>
        <end position="168"/>
    </location>
</feature>
<dbReference type="HOGENOM" id="CLU_1489724_0_0_1"/>
<protein>
    <submittedName>
        <fullName evidence="2">Uncharacterized protein</fullName>
    </submittedName>
</protein>
<reference evidence="2" key="1">
    <citation type="submission" date="2014-01" db="EMBL/GenBank/DDBJ databases">
        <title>The genome of the white-rot fungus Pycnoporus cinnabarinus: a basidiomycete model with a versatile arsenal for lignocellulosic biomass breakdown.</title>
        <authorList>
            <person name="Levasseur A."/>
            <person name="Lomascolo A."/>
            <person name="Ruiz-Duenas F.J."/>
            <person name="Uzan E."/>
            <person name="Piumi F."/>
            <person name="Kues U."/>
            <person name="Ram A.F.J."/>
            <person name="Murat C."/>
            <person name="Haon M."/>
            <person name="Benoit I."/>
            <person name="Arfi Y."/>
            <person name="Chevret D."/>
            <person name="Drula E."/>
            <person name="Kwon M.J."/>
            <person name="Gouret P."/>
            <person name="Lesage-Meessen L."/>
            <person name="Lombard V."/>
            <person name="Mariette J."/>
            <person name="Noirot C."/>
            <person name="Park J."/>
            <person name="Patyshakuliyeva A."/>
            <person name="Wieneger R.A.B."/>
            <person name="Wosten H.A.B."/>
            <person name="Martin F."/>
            <person name="Coutinho P.M."/>
            <person name="de Vries R."/>
            <person name="Martinez A.T."/>
            <person name="Klopp C."/>
            <person name="Pontarotti P."/>
            <person name="Henrissat B."/>
            <person name="Record E."/>
        </authorList>
    </citation>
    <scope>NUCLEOTIDE SEQUENCE [LARGE SCALE GENOMIC DNA]</scope>
    <source>
        <strain evidence="2">BRFM137</strain>
    </source>
</reference>
<dbReference type="EMBL" id="CCBP010000240">
    <property type="protein sequence ID" value="CDO75082.1"/>
    <property type="molecule type" value="Genomic_DNA"/>
</dbReference>
<dbReference type="OrthoDB" id="2763938at2759"/>
<evidence type="ECO:0000256" key="1">
    <source>
        <dbReference type="SAM" id="MobiDB-lite"/>
    </source>
</evidence>
<accession>A0A060SKN8</accession>
<dbReference type="Proteomes" id="UP000029665">
    <property type="component" value="Unassembled WGS sequence"/>
</dbReference>
<name>A0A060SKN8_PYCCI</name>
<gene>
    <name evidence="2" type="ORF">BN946_scf185010.g7</name>
</gene>
<dbReference type="AlphaFoldDB" id="A0A060SKN8"/>
<sequence>MSTSASSFTHVSTAPPTVSFTSGRGMMLVVGDRPQPGPLWQPVHVALAVVAPSLHGLVISGVVARSKGVNVCDADGSMFSIVVQTDTMVIADEHLLNISFIDTSGREDWPEFKLRFNEASVYWSFIQALAEAKRDAHQHKAGIAEALSKVRKTFPQQTDEEQDDDDDLSILGGWNLGSERVQ</sequence>
<evidence type="ECO:0000313" key="2">
    <source>
        <dbReference type="EMBL" id="CDO75082.1"/>
    </source>
</evidence>
<keyword evidence="3" id="KW-1185">Reference proteome</keyword>
<evidence type="ECO:0000313" key="3">
    <source>
        <dbReference type="Proteomes" id="UP000029665"/>
    </source>
</evidence>
<organism evidence="2 3">
    <name type="scientific">Pycnoporus cinnabarinus</name>
    <name type="common">Cinnabar-red polypore</name>
    <name type="synonym">Trametes cinnabarina</name>
    <dbReference type="NCBI Taxonomy" id="5643"/>
    <lineage>
        <taxon>Eukaryota</taxon>
        <taxon>Fungi</taxon>
        <taxon>Dikarya</taxon>
        <taxon>Basidiomycota</taxon>
        <taxon>Agaricomycotina</taxon>
        <taxon>Agaricomycetes</taxon>
        <taxon>Polyporales</taxon>
        <taxon>Polyporaceae</taxon>
        <taxon>Trametes</taxon>
    </lineage>
</organism>
<comment type="caution">
    <text evidence="2">The sequence shown here is derived from an EMBL/GenBank/DDBJ whole genome shotgun (WGS) entry which is preliminary data.</text>
</comment>
<proteinExistence type="predicted"/>
<feature type="region of interest" description="Disordered" evidence="1">
    <location>
        <begin position="152"/>
        <end position="182"/>
    </location>
</feature>